<dbReference type="GeneID" id="63825149"/>
<proteinExistence type="predicted"/>
<keyword evidence="3" id="KW-1185">Reference proteome</keyword>
<evidence type="ECO:0000313" key="3">
    <source>
        <dbReference type="Proteomes" id="UP000076871"/>
    </source>
</evidence>
<feature type="compositionally biased region" description="Basic and acidic residues" evidence="1">
    <location>
        <begin position="247"/>
        <end position="257"/>
    </location>
</feature>
<protein>
    <submittedName>
        <fullName evidence="2">Uncharacterized protein</fullName>
    </submittedName>
</protein>
<feature type="compositionally biased region" description="Basic and acidic residues" evidence="1">
    <location>
        <begin position="266"/>
        <end position="279"/>
    </location>
</feature>
<dbReference type="EMBL" id="KV427610">
    <property type="protein sequence ID" value="KZT09881.1"/>
    <property type="molecule type" value="Genomic_DNA"/>
</dbReference>
<sequence length="350" mass="39785">MPADTVLLDVSTPYSYTIWKQFRNEVCAECWRYEGGRRGFLTRRDDEGIGSRSSEHESAIGAGLWFCDQTCQTAWIAREGLETMELLRALEEARRKKEKGKARDIGAERKPEAVTMTKNFIKRQWDAVRQKEQSHKEVRKWRNLRLDNFETDMARYVLLALIHLCRERLAEKSKMATLQAQHCTQAELSKGGEPGLELGGATWSTFASLQPNELQHLRTYPELLENQLRVYQALKGRFTRSSASDQRSTETLDKTGMVKEGNGGGRQEDGGARMRNGGTDRLRGLESVVTVENVRTALSVDPGNSFGIWEVPLTDESECLGFAVYPRPSFFNHRKCLKRGRAPGPRLVRK</sequence>
<dbReference type="AlphaFoldDB" id="A0A165G678"/>
<accession>A0A165G678</accession>
<reference evidence="2 3" key="1">
    <citation type="journal article" date="2016" name="Mol. Biol. Evol.">
        <title>Comparative Genomics of Early-Diverging Mushroom-Forming Fungi Provides Insights into the Origins of Lignocellulose Decay Capabilities.</title>
        <authorList>
            <person name="Nagy L.G."/>
            <person name="Riley R."/>
            <person name="Tritt A."/>
            <person name="Adam C."/>
            <person name="Daum C."/>
            <person name="Floudas D."/>
            <person name="Sun H."/>
            <person name="Yadav J.S."/>
            <person name="Pangilinan J."/>
            <person name="Larsson K.H."/>
            <person name="Matsuura K."/>
            <person name="Barry K."/>
            <person name="Labutti K."/>
            <person name="Kuo R."/>
            <person name="Ohm R.A."/>
            <person name="Bhattacharya S.S."/>
            <person name="Shirouzu T."/>
            <person name="Yoshinaga Y."/>
            <person name="Martin F.M."/>
            <person name="Grigoriev I.V."/>
            <person name="Hibbett D.S."/>
        </authorList>
    </citation>
    <scope>NUCLEOTIDE SEQUENCE [LARGE SCALE GENOMIC DNA]</scope>
    <source>
        <strain evidence="2 3">93-53</strain>
    </source>
</reference>
<dbReference type="OrthoDB" id="1028014at2759"/>
<evidence type="ECO:0000313" key="2">
    <source>
        <dbReference type="EMBL" id="KZT09881.1"/>
    </source>
</evidence>
<feature type="region of interest" description="Disordered" evidence="1">
    <location>
        <begin position="241"/>
        <end position="279"/>
    </location>
</feature>
<dbReference type="Proteomes" id="UP000076871">
    <property type="component" value="Unassembled WGS sequence"/>
</dbReference>
<name>A0A165G678_9APHY</name>
<dbReference type="RefSeq" id="XP_040767621.1">
    <property type="nucleotide sequence ID" value="XM_040908120.1"/>
</dbReference>
<dbReference type="InParanoid" id="A0A165G678"/>
<evidence type="ECO:0000256" key="1">
    <source>
        <dbReference type="SAM" id="MobiDB-lite"/>
    </source>
</evidence>
<dbReference type="STRING" id="1314785.A0A165G678"/>
<organism evidence="2 3">
    <name type="scientific">Laetiporus sulphureus 93-53</name>
    <dbReference type="NCBI Taxonomy" id="1314785"/>
    <lineage>
        <taxon>Eukaryota</taxon>
        <taxon>Fungi</taxon>
        <taxon>Dikarya</taxon>
        <taxon>Basidiomycota</taxon>
        <taxon>Agaricomycotina</taxon>
        <taxon>Agaricomycetes</taxon>
        <taxon>Polyporales</taxon>
        <taxon>Laetiporus</taxon>
    </lineage>
</organism>
<gene>
    <name evidence="2" type="ORF">LAESUDRAFT_722033</name>
</gene>